<reference evidence="3" key="1">
    <citation type="journal article" date="2002" name="Science">
        <title>The genome sequence of the malaria mosquito Anopheles gambiae.</title>
        <authorList>
            <person name="Holt R.A."/>
            <person name="Subramanian G.M."/>
            <person name="Halpern A."/>
            <person name="Sutton G.G."/>
            <person name="Charlab R."/>
            <person name="Nusskern D.R."/>
            <person name="Wincker P."/>
            <person name="Clark A.G."/>
            <person name="Ribeiro J.M."/>
            <person name="Wides R."/>
            <person name="Salzberg S.L."/>
            <person name="Loftus B."/>
            <person name="Yandell M."/>
            <person name="Majoros W.H."/>
            <person name="Rusch D.B."/>
            <person name="Lai Z."/>
            <person name="Kraft C.L."/>
            <person name="Abril J.F."/>
            <person name="Anthouard V."/>
            <person name="Arensburger P."/>
            <person name="Atkinson P.W."/>
            <person name="Baden H."/>
            <person name="de Berardinis V."/>
            <person name="Baldwin D."/>
            <person name="Benes V."/>
            <person name="Biedler J."/>
            <person name="Blass C."/>
            <person name="Bolanos R."/>
            <person name="Boscus D."/>
            <person name="Barnstead M."/>
            <person name="Cai S."/>
            <person name="Center A."/>
            <person name="Chaturverdi K."/>
            <person name="Christophides G.K."/>
            <person name="Chrystal M.A."/>
            <person name="Clamp M."/>
            <person name="Cravchik A."/>
            <person name="Curwen V."/>
            <person name="Dana A."/>
            <person name="Delcher A."/>
            <person name="Dew I."/>
            <person name="Evans C.A."/>
            <person name="Flanigan M."/>
            <person name="Grundschober-Freimoser A."/>
            <person name="Friedli L."/>
            <person name="Gu Z."/>
            <person name="Guan P."/>
            <person name="Guigo R."/>
            <person name="Hillenmeyer M.E."/>
            <person name="Hladun S.L."/>
            <person name="Hogan J.R."/>
            <person name="Hong Y.S."/>
            <person name="Hoover J."/>
            <person name="Jaillon O."/>
            <person name="Ke Z."/>
            <person name="Kodira C."/>
            <person name="Kokoza E."/>
            <person name="Koutsos A."/>
            <person name="Letunic I."/>
            <person name="Levitsky A."/>
            <person name="Liang Y."/>
            <person name="Lin J.J."/>
            <person name="Lobo N.F."/>
            <person name="Lopez J.R."/>
            <person name="Malek J.A."/>
            <person name="McIntosh T.C."/>
            <person name="Meister S."/>
            <person name="Miller J."/>
            <person name="Mobarry C."/>
            <person name="Mongin E."/>
            <person name="Murphy S.D."/>
            <person name="O'Brochta D.A."/>
            <person name="Pfannkoch C."/>
            <person name="Qi R."/>
            <person name="Regier M.A."/>
            <person name="Remington K."/>
            <person name="Shao H."/>
            <person name="Sharakhova M.V."/>
            <person name="Sitter C.D."/>
            <person name="Shetty J."/>
            <person name="Smith T.J."/>
            <person name="Strong R."/>
            <person name="Sun J."/>
            <person name="Thomasova D."/>
            <person name="Ton L.Q."/>
            <person name="Topalis P."/>
            <person name="Tu Z."/>
            <person name="Unger M.F."/>
            <person name="Walenz B."/>
            <person name="Wang A."/>
            <person name="Wang J."/>
            <person name="Wang M."/>
            <person name="Wang X."/>
            <person name="Woodford K.J."/>
            <person name="Wortman J.R."/>
            <person name="Wu M."/>
            <person name="Yao A."/>
            <person name="Zdobnov E.M."/>
            <person name="Zhang H."/>
            <person name="Zhao Q."/>
            <person name="Zhao S."/>
            <person name="Zhu S.C."/>
            <person name="Zhimulev I."/>
            <person name="Coluzzi M."/>
            <person name="della Torre A."/>
            <person name="Roth C.W."/>
            <person name="Louis C."/>
            <person name="Kalush F."/>
            <person name="Mural R.J."/>
            <person name="Myers E.W."/>
            <person name="Adams M.D."/>
            <person name="Smith H.O."/>
            <person name="Broder S."/>
            <person name="Gardner M.J."/>
            <person name="Fraser C.M."/>
            <person name="Birney E."/>
            <person name="Bork P."/>
            <person name="Brey P.T."/>
            <person name="Venter J.C."/>
            <person name="Weissenbach J."/>
            <person name="Kafatos F.C."/>
            <person name="Collins F.H."/>
            <person name="Hoffman S.L."/>
        </authorList>
    </citation>
    <scope>NUCLEOTIDE SEQUENCE [LARGE SCALE GENOMIC DNA]</scope>
    <source>
        <strain evidence="3">PEST</strain>
    </source>
</reference>
<reference evidence="3" key="2">
    <citation type="submission" date="2002-03" db="EMBL/GenBank/DDBJ databases">
        <authorList>
            <consortium name="The Anopheles Genome Sequencing Consortium"/>
        </authorList>
    </citation>
    <scope>NUCLEOTIDE SEQUENCE</scope>
    <source>
        <strain evidence="3">PEST</strain>
    </source>
</reference>
<dbReference type="VEuPathDB" id="VectorBase:AGAMI1_014510"/>
<dbReference type="GO" id="GO:0008374">
    <property type="term" value="F:O-acyltransferase activity"/>
    <property type="evidence" value="ECO:0007669"/>
    <property type="project" value="InterPro"/>
</dbReference>
<dbReference type="PANTHER" id="PTHR31650">
    <property type="entry name" value="O-ACYLTRANSFERASE (WSD1-LIKE) FAMILY PROTEIN"/>
    <property type="match status" value="1"/>
</dbReference>
<feature type="transmembrane region" description="Helical" evidence="1">
    <location>
        <begin position="187"/>
        <end position="205"/>
    </location>
</feature>
<organism evidence="3">
    <name type="scientific">Anopheles gambiae</name>
    <name type="common">African malaria mosquito</name>
    <dbReference type="NCBI Taxonomy" id="7165"/>
    <lineage>
        <taxon>Eukaryota</taxon>
        <taxon>Metazoa</taxon>
        <taxon>Ecdysozoa</taxon>
        <taxon>Arthropoda</taxon>
        <taxon>Hexapoda</taxon>
        <taxon>Insecta</taxon>
        <taxon>Pterygota</taxon>
        <taxon>Neoptera</taxon>
        <taxon>Endopterygota</taxon>
        <taxon>Diptera</taxon>
        <taxon>Nematocera</taxon>
        <taxon>Culicoidea</taxon>
        <taxon>Culicidae</taxon>
        <taxon>Anophelinae</taxon>
        <taxon>Anopheles</taxon>
    </lineage>
</organism>
<dbReference type="HOGENOM" id="CLU_032426_0_0_1"/>
<feature type="domain" description="O-acyltransferase WSD1 C-terminal" evidence="2">
    <location>
        <begin position="406"/>
        <end position="517"/>
    </location>
</feature>
<dbReference type="EMBL" id="AAAB01008986">
    <property type="protein sequence ID" value="EAA00572.4"/>
    <property type="molecule type" value="Genomic_DNA"/>
</dbReference>
<name>Q7Q0C6_ANOGA</name>
<evidence type="ECO:0000256" key="1">
    <source>
        <dbReference type="SAM" id="Phobius"/>
    </source>
</evidence>
<keyword evidence="1" id="KW-0472">Membrane</keyword>
<gene>
    <name evidence="3" type="ORF">AgaP_AGAP012388</name>
</gene>
<dbReference type="InterPro" id="IPR009721">
    <property type="entry name" value="O-acyltransferase_WSD1_C"/>
</dbReference>
<accession>Q7Q0C6</accession>
<dbReference type="PANTHER" id="PTHR31650:SF1">
    <property type="entry name" value="WAX ESTER SYNTHASE_DIACYLGLYCEROL ACYLTRANSFERASE 4-RELATED"/>
    <property type="match status" value="1"/>
</dbReference>
<dbReference type="InterPro" id="IPR045034">
    <property type="entry name" value="O-acyltransferase_WSD1-like"/>
</dbReference>
<reference evidence="3" key="3">
    <citation type="journal article" date="2004" name="Trends Parasitol.">
        <title>The Anopheles gambiae genome: an update.</title>
        <authorList>
            <person name="Mongin E."/>
            <person name="Louis C."/>
            <person name="Holt R.A."/>
            <person name="Birney E."/>
            <person name="Collins F.H."/>
        </authorList>
    </citation>
    <scope>NUCLEOTIDE SEQUENCE</scope>
    <source>
        <strain evidence="3">PEST</strain>
    </source>
</reference>
<keyword evidence="1" id="KW-0812">Transmembrane</keyword>
<dbReference type="eggNOG" id="ENOG502RZT4">
    <property type="taxonomic scope" value="Eukaryota"/>
</dbReference>
<comment type="caution">
    <text evidence="3">The sequence shown here is derived from an EMBL/GenBank/DDBJ whole genome shotgun (WGS) entry which is preliminary data.</text>
</comment>
<evidence type="ECO:0000313" key="3">
    <source>
        <dbReference type="EMBL" id="EAA00572.4"/>
    </source>
</evidence>
<reference evidence="3" key="4">
    <citation type="journal article" date="2007" name="Genome Biol.">
        <title>Update of the Anopheles gambiae PEST genome assembly.</title>
        <authorList>
            <person name="Sharakhova M.V."/>
            <person name="Hammond M.P."/>
            <person name="Lobo N.F."/>
            <person name="Krzywinski J."/>
            <person name="Unger M.F."/>
            <person name="Hillenmeyer M.E."/>
            <person name="Bruggner R.V."/>
            <person name="Birney E."/>
            <person name="Collins F.H."/>
        </authorList>
    </citation>
    <scope>NUCLEOTIDE SEQUENCE</scope>
    <source>
        <strain evidence="3">PEST</strain>
    </source>
</reference>
<protein>
    <submittedName>
        <fullName evidence="3">AGAP012388-PA</fullName>
    </submittedName>
</protein>
<dbReference type="PaxDb" id="7165-AGAP012388-PA"/>
<dbReference type="VEuPathDB" id="VectorBase:AGAP012388"/>
<dbReference type="OMA" id="DGIAIFR"/>
<evidence type="ECO:0000259" key="2">
    <source>
        <dbReference type="Pfam" id="PF06974"/>
    </source>
</evidence>
<keyword evidence="1" id="KW-1133">Transmembrane helix</keyword>
<dbReference type="AlphaFoldDB" id="Q7Q0C6"/>
<proteinExistence type="predicted"/>
<sequence>VLLVGIILALPVIIAILVLFQVHRQIVAQLLAIKYGSSFRGLLQGSDVVWAGQERSSKAVASVLLLFEKPVHVSDDSVHLLELFRDRFKRLHTVDAYQKLFWQRRIQWGYYFWIKQELPLWSDRYVKQLDVIPSSSSCLSKRQLCALIGSISNRDCNGTSWELLVGRQPLCHDDSTVMLYPVRAQSLVVSFAIVLVVMFALKVLFRYHHSIADGIAIFRTFCKEFLDSTGTAEEHVWNPNAANQTSVKGFFTWRNLFRMAYRGPRFLAHEILLKRECNPFYGPEPSNNKIVCWAGDHAGRPANHATPAISAIKTVKHLVNDCSFTDILLTAFATSLGAYCRRKRLPVPTTVTIGQMRRFHRESEVIQLRNRSTAVFKTLPIGSLPCGSSTIDQLICQINAVKGPDDAFQASTDALITHLSVSYLPELLPAAVVRALFARSKFSIALSNIPAFVGTVSLERYILREATFWVPNIERNLFGLTLLTTDGRLQIGSIADRTIIKDEEELEQILNETLQELSNMACMIKCN</sequence>
<reference evidence="3" key="5">
    <citation type="submission" date="2011-05" db="EMBL/GenBank/DDBJ databases">
        <authorList>
            <consortium name="VectorBase"/>
        </authorList>
    </citation>
    <scope>NUCLEOTIDE SEQUENCE</scope>
    <source>
        <strain evidence="3">PEST</strain>
    </source>
</reference>
<feature type="non-terminal residue" evidence="3">
    <location>
        <position position="1"/>
    </location>
</feature>
<dbReference type="PhylomeDB" id="Q7Q0C6"/>
<dbReference type="Pfam" id="PF06974">
    <property type="entry name" value="WS_DGAT_C"/>
    <property type="match status" value="1"/>
</dbReference>
<dbReference type="GO" id="GO:0045017">
    <property type="term" value="P:glycerolipid biosynthetic process"/>
    <property type="evidence" value="ECO:0007669"/>
    <property type="project" value="InterPro"/>
</dbReference>